<dbReference type="InterPro" id="IPR052952">
    <property type="entry name" value="MFS-Transporter"/>
</dbReference>
<gene>
    <name evidence="6" type="ORF">GCM10011505_22700</name>
</gene>
<feature type="transmembrane region" description="Helical" evidence="4">
    <location>
        <begin position="344"/>
        <end position="366"/>
    </location>
</feature>
<sequence length="394" mass="39328">MGAMLPPLLVTLIAHTVLSLSAASVPVLMPTIAGADAAVLIGIFTAVVYATAAATSLCLSHLIPRLGPVRTLQLALLACTAGMLVCQIGTAPALIGGAVLVGLAYGPVTPAGSLLLTFTIPVRRFGLAFSINRTGVPGGIALAGLILPRTSQAYGWHPSLAGIAAVALAAALALQAGRHLDRPIRRPPPSGRRLGRSLVANLVHVLTDRTIGPLSLASIVFLGAQNCLAAFLVVFLIGHMGMGAIEAGGLLALAQTVGIGARLVLGTASDLAPSRLMPSRLMMVGVIGLVIAIAAASMAMMEPGWSMAAITAAVVLYGAASLGWNGVVLAALAQAAPRERASDIAGASTAVAYSGAVAGPALFAVVLEAAGFAAAFGVVAVIAAITAVVILRRA</sequence>
<organism evidence="6 7">
    <name type="scientific">Tistrella bauzanensis</name>
    <dbReference type="NCBI Taxonomy" id="657419"/>
    <lineage>
        <taxon>Bacteria</taxon>
        <taxon>Pseudomonadati</taxon>
        <taxon>Pseudomonadota</taxon>
        <taxon>Alphaproteobacteria</taxon>
        <taxon>Geminicoccales</taxon>
        <taxon>Geminicoccaceae</taxon>
        <taxon>Tistrella</taxon>
    </lineage>
</organism>
<dbReference type="EMBL" id="BMDZ01000023">
    <property type="protein sequence ID" value="GGB40680.1"/>
    <property type="molecule type" value="Genomic_DNA"/>
</dbReference>
<dbReference type="PANTHER" id="PTHR23527:SF1">
    <property type="entry name" value="BLL3282 PROTEIN"/>
    <property type="match status" value="1"/>
</dbReference>
<dbReference type="Pfam" id="PF07690">
    <property type="entry name" value="MFS_1"/>
    <property type="match status" value="1"/>
</dbReference>
<evidence type="ECO:0000256" key="3">
    <source>
        <dbReference type="ARBA" id="ARBA00023136"/>
    </source>
</evidence>
<proteinExistence type="predicted"/>
<feature type="domain" description="Major facilitator superfamily (MFS) profile" evidence="5">
    <location>
        <begin position="1"/>
        <end position="394"/>
    </location>
</feature>
<feature type="transmembrane region" description="Helical" evidence="4">
    <location>
        <begin position="249"/>
        <end position="269"/>
    </location>
</feature>
<evidence type="ECO:0000256" key="1">
    <source>
        <dbReference type="ARBA" id="ARBA00022692"/>
    </source>
</evidence>
<dbReference type="InterPro" id="IPR020846">
    <property type="entry name" value="MFS_dom"/>
</dbReference>
<reference evidence="7" key="1">
    <citation type="journal article" date="2019" name="Int. J. Syst. Evol. Microbiol.">
        <title>The Global Catalogue of Microorganisms (GCM) 10K type strain sequencing project: providing services to taxonomists for standard genome sequencing and annotation.</title>
        <authorList>
            <consortium name="The Broad Institute Genomics Platform"/>
            <consortium name="The Broad Institute Genome Sequencing Center for Infectious Disease"/>
            <person name="Wu L."/>
            <person name="Ma J."/>
        </authorList>
    </citation>
    <scope>NUCLEOTIDE SEQUENCE [LARGE SCALE GENOMIC DNA]</scope>
    <source>
        <strain evidence="7">CGMCC 1.10188</strain>
    </source>
</reference>
<feature type="transmembrane region" description="Helical" evidence="4">
    <location>
        <begin position="307"/>
        <end position="332"/>
    </location>
</feature>
<dbReference type="SUPFAM" id="SSF103473">
    <property type="entry name" value="MFS general substrate transporter"/>
    <property type="match status" value="1"/>
</dbReference>
<name>A0ABQ1IIJ0_9PROT</name>
<dbReference type="InterPro" id="IPR036259">
    <property type="entry name" value="MFS_trans_sf"/>
</dbReference>
<feature type="transmembrane region" description="Helical" evidence="4">
    <location>
        <begin position="38"/>
        <end position="59"/>
    </location>
</feature>
<keyword evidence="2 4" id="KW-1133">Transmembrane helix</keyword>
<evidence type="ECO:0000256" key="2">
    <source>
        <dbReference type="ARBA" id="ARBA00022989"/>
    </source>
</evidence>
<protein>
    <recommendedName>
        <fullName evidence="5">Major facilitator superfamily (MFS) profile domain-containing protein</fullName>
    </recommendedName>
</protein>
<comment type="caution">
    <text evidence="6">The sequence shown here is derived from an EMBL/GenBank/DDBJ whole genome shotgun (WGS) entry which is preliminary data.</text>
</comment>
<feature type="transmembrane region" description="Helical" evidence="4">
    <location>
        <begin position="125"/>
        <end position="147"/>
    </location>
</feature>
<evidence type="ECO:0000313" key="6">
    <source>
        <dbReference type="EMBL" id="GGB40680.1"/>
    </source>
</evidence>
<dbReference type="Gene3D" id="1.20.1250.20">
    <property type="entry name" value="MFS general substrate transporter like domains"/>
    <property type="match status" value="1"/>
</dbReference>
<feature type="transmembrane region" description="Helical" evidence="4">
    <location>
        <begin position="71"/>
        <end position="91"/>
    </location>
</feature>
<evidence type="ECO:0000259" key="5">
    <source>
        <dbReference type="PROSITE" id="PS50850"/>
    </source>
</evidence>
<keyword evidence="1 4" id="KW-0812">Transmembrane</keyword>
<dbReference type="PROSITE" id="PS50850">
    <property type="entry name" value="MFS"/>
    <property type="match status" value="1"/>
</dbReference>
<keyword evidence="7" id="KW-1185">Reference proteome</keyword>
<evidence type="ECO:0000256" key="4">
    <source>
        <dbReference type="SAM" id="Phobius"/>
    </source>
</evidence>
<dbReference type="PANTHER" id="PTHR23527">
    <property type="entry name" value="BLL3282 PROTEIN"/>
    <property type="match status" value="1"/>
</dbReference>
<feature type="transmembrane region" description="Helical" evidence="4">
    <location>
        <begin position="372"/>
        <end position="391"/>
    </location>
</feature>
<dbReference type="Proteomes" id="UP000603352">
    <property type="component" value="Unassembled WGS sequence"/>
</dbReference>
<evidence type="ECO:0000313" key="7">
    <source>
        <dbReference type="Proteomes" id="UP000603352"/>
    </source>
</evidence>
<feature type="transmembrane region" description="Helical" evidence="4">
    <location>
        <begin position="97"/>
        <end position="118"/>
    </location>
</feature>
<feature type="transmembrane region" description="Helical" evidence="4">
    <location>
        <begin position="281"/>
        <end position="301"/>
    </location>
</feature>
<accession>A0ABQ1IIJ0</accession>
<keyword evidence="3 4" id="KW-0472">Membrane</keyword>
<dbReference type="InterPro" id="IPR011701">
    <property type="entry name" value="MFS"/>
</dbReference>
<feature type="transmembrane region" description="Helical" evidence="4">
    <location>
        <begin position="159"/>
        <end position="177"/>
    </location>
</feature>
<feature type="transmembrane region" description="Helical" evidence="4">
    <location>
        <begin position="214"/>
        <end position="237"/>
    </location>
</feature>